<dbReference type="GeneID" id="54293245"/>
<dbReference type="EMBL" id="ML995482">
    <property type="protein sequence ID" value="KAF2143215.1"/>
    <property type="molecule type" value="Genomic_DNA"/>
</dbReference>
<keyword evidence="3" id="KW-1185">Reference proteome</keyword>
<proteinExistence type="predicted"/>
<organism evidence="2 3">
    <name type="scientific">Aplosporella prunicola CBS 121167</name>
    <dbReference type="NCBI Taxonomy" id="1176127"/>
    <lineage>
        <taxon>Eukaryota</taxon>
        <taxon>Fungi</taxon>
        <taxon>Dikarya</taxon>
        <taxon>Ascomycota</taxon>
        <taxon>Pezizomycotina</taxon>
        <taxon>Dothideomycetes</taxon>
        <taxon>Dothideomycetes incertae sedis</taxon>
        <taxon>Botryosphaeriales</taxon>
        <taxon>Aplosporellaceae</taxon>
        <taxon>Aplosporella</taxon>
    </lineage>
</organism>
<dbReference type="RefSeq" id="XP_033398927.1">
    <property type="nucleotide sequence ID" value="XM_033535749.1"/>
</dbReference>
<evidence type="ECO:0000313" key="3">
    <source>
        <dbReference type="Proteomes" id="UP000799438"/>
    </source>
</evidence>
<gene>
    <name evidence="2" type="ORF">K452DRAFT_167654</name>
</gene>
<accession>A0A6A6BIS4</accession>
<reference evidence="2" key="1">
    <citation type="journal article" date="2020" name="Stud. Mycol.">
        <title>101 Dothideomycetes genomes: a test case for predicting lifestyles and emergence of pathogens.</title>
        <authorList>
            <person name="Haridas S."/>
            <person name="Albert R."/>
            <person name="Binder M."/>
            <person name="Bloem J."/>
            <person name="Labutti K."/>
            <person name="Salamov A."/>
            <person name="Andreopoulos B."/>
            <person name="Baker S."/>
            <person name="Barry K."/>
            <person name="Bills G."/>
            <person name="Bluhm B."/>
            <person name="Cannon C."/>
            <person name="Castanera R."/>
            <person name="Culley D."/>
            <person name="Daum C."/>
            <person name="Ezra D."/>
            <person name="Gonzalez J."/>
            <person name="Henrissat B."/>
            <person name="Kuo A."/>
            <person name="Liang C."/>
            <person name="Lipzen A."/>
            <person name="Lutzoni F."/>
            <person name="Magnuson J."/>
            <person name="Mondo S."/>
            <person name="Nolan M."/>
            <person name="Ohm R."/>
            <person name="Pangilinan J."/>
            <person name="Park H.-J."/>
            <person name="Ramirez L."/>
            <person name="Alfaro M."/>
            <person name="Sun H."/>
            <person name="Tritt A."/>
            <person name="Yoshinaga Y."/>
            <person name="Zwiers L.-H."/>
            <person name="Turgeon B."/>
            <person name="Goodwin S."/>
            <person name="Spatafora J."/>
            <person name="Crous P."/>
            <person name="Grigoriev I."/>
        </authorList>
    </citation>
    <scope>NUCLEOTIDE SEQUENCE</scope>
    <source>
        <strain evidence="2">CBS 121167</strain>
    </source>
</reference>
<feature type="compositionally biased region" description="Basic and acidic residues" evidence="1">
    <location>
        <begin position="29"/>
        <end position="44"/>
    </location>
</feature>
<dbReference type="AlphaFoldDB" id="A0A6A6BIS4"/>
<name>A0A6A6BIS4_9PEZI</name>
<protein>
    <submittedName>
        <fullName evidence="2">Uncharacterized protein</fullName>
    </submittedName>
</protein>
<sequence>MIRRQHHDLTSGALPSAPASGPPLPCTDGKLEHQASELTRERWKSQQLAPVTGARPSPRRPHSPLVPDPPCAWPAAASACRSFVACTGSLGAALLPPGPPVSGTRCAAACESLRRAHGPRPHPLLPFASPSCLTCCAATSWAAFEACCGR</sequence>
<feature type="region of interest" description="Disordered" evidence="1">
    <location>
        <begin position="1"/>
        <end position="68"/>
    </location>
</feature>
<evidence type="ECO:0000313" key="2">
    <source>
        <dbReference type="EMBL" id="KAF2143215.1"/>
    </source>
</evidence>
<evidence type="ECO:0000256" key="1">
    <source>
        <dbReference type="SAM" id="MobiDB-lite"/>
    </source>
</evidence>
<dbReference type="Proteomes" id="UP000799438">
    <property type="component" value="Unassembled WGS sequence"/>
</dbReference>